<dbReference type="SUPFAM" id="SSF82649">
    <property type="entry name" value="SufE/NifU"/>
    <property type="match status" value="1"/>
</dbReference>
<organism evidence="2 3">
    <name type="scientific">candidate division TA06 bacterium DG_78</name>
    <dbReference type="NCBI Taxonomy" id="1703772"/>
    <lineage>
        <taxon>Bacteria</taxon>
        <taxon>Bacteria division TA06</taxon>
    </lineage>
</organism>
<dbReference type="CDD" id="cd16443">
    <property type="entry name" value="LplA"/>
    <property type="match status" value="1"/>
</dbReference>
<dbReference type="Gene3D" id="3.30.390.50">
    <property type="entry name" value="CO dehydrogenase flavoprotein, C-terminal domain"/>
    <property type="match status" value="1"/>
</dbReference>
<dbReference type="Proteomes" id="UP000051012">
    <property type="component" value="Unassembled WGS sequence"/>
</dbReference>
<name>A0A0S7Y7Q7_UNCT6</name>
<sequence>MNLIKLDKLPGQDSMLIFHTLARIGYEGLVIVSPEQPLASVGYFQDTAKEIDLDYCKKAGISVMRREVGGGATYLDGNQIFYQVIWNSRNRHFPSNIKRLFRLLSQPACETYKKFGINASFRAENDIITDKGKKIAGEGGGDIGDSMAFVGGILLDFDYKTMSKVLKVSDEKFRDKIYKSMEENLTTMKRELGEIPPREDIKQVLIESFEQILGKLEPVGLDKDTISKMRELEKWFTSDQFLFRKTPRIPDGVKIKEGIDILYGLYKAKGGLIRTAEEVEDKKKLIDIIVSGDFHLFPKKGVAELENALKNKEFNRDIIQKEIEEVYKKKKIESPGVGPEDFTKTIIDAKST</sequence>
<dbReference type="PROSITE" id="PS51733">
    <property type="entry name" value="BPL_LPL_CATALYTIC"/>
    <property type="match status" value="1"/>
</dbReference>
<dbReference type="Gene3D" id="3.30.930.10">
    <property type="entry name" value="Bira Bifunctional Protein, Domain 2"/>
    <property type="match status" value="1"/>
</dbReference>
<comment type="caution">
    <text evidence="2">The sequence shown here is derived from an EMBL/GenBank/DDBJ whole genome shotgun (WGS) entry which is preliminary data.</text>
</comment>
<evidence type="ECO:0000313" key="3">
    <source>
        <dbReference type="Proteomes" id="UP000051012"/>
    </source>
</evidence>
<dbReference type="InterPro" id="IPR004143">
    <property type="entry name" value="BPL_LPL_catalytic"/>
</dbReference>
<feature type="domain" description="BPL/LPL catalytic" evidence="1">
    <location>
        <begin position="23"/>
        <end position="217"/>
    </location>
</feature>
<dbReference type="PANTHER" id="PTHR43679:SF2">
    <property type="entry name" value="OCTANOYL-[GCVH]:PROTEIN N-OCTANOYLTRANSFERASE"/>
    <property type="match status" value="1"/>
</dbReference>
<dbReference type="SUPFAM" id="SSF55681">
    <property type="entry name" value="Class II aaRS and biotin synthetases"/>
    <property type="match status" value="1"/>
</dbReference>
<evidence type="ECO:0000313" key="2">
    <source>
        <dbReference type="EMBL" id="KPJ70766.1"/>
    </source>
</evidence>
<accession>A0A0S7Y7Q7</accession>
<dbReference type="InterPro" id="IPR045864">
    <property type="entry name" value="aa-tRNA-synth_II/BPL/LPL"/>
</dbReference>
<dbReference type="EMBL" id="LJNI01000158">
    <property type="protein sequence ID" value="KPJ70766.1"/>
    <property type="molecule type" value="Genomic_DNA"/>
</dbReference>
<dbReference type="Pfam" id="PF21948">
    <property type="entry name" value="LplA-B_cat"/>
    <property type="match status" value="1"/>
</dbReference>
<protein>
    <recommendedName>
        <fullName evidence="1">BPL/LPL catalytic domain-containing protein</fullName>
    </recommendedName>
</protein>
<dbReference type="InterPro" id="IPR050664">
    <property type="entry name" value="Octanoyltrans_LipM/LipL"/>
</dbReference>
<gene>
    <name evidence="2" type="ORF">AMJ52_09490</name>
</gene>
<evidence type="ECO:0000259" key="1">
    <source>
        <dbReference type="PROSITE" id="PS51733"/>
    </source>
</evidence>
<reference evidence="2 3" key="1">
    <citation type="journal article" date="2015" name="Microbiome">
        <title>Genomic resolution of linkages in carbon, nitrogen, and sulfur cycling among widespread estuary sediment bacteria.</title>
        <authorList>
            <person name="Baker B.J."/>
            <person name="Lazar C.S."/>
            <person name="Teske A.P."/>
            <person name="Dick G.J."/>
        </authorList>
    </citation>
    <scope>NUCLEOTIDE SEQUENCE [LARGE SCALE GENOMIC DNA]</scope>
    <source>
        <strain evidence="2">DG_78</strain>
    </source>
</reference>
<proteinExistence type="predicted"/>
<dbReference type="AlphaFoldDB" id="A0A0S7Y7Q7"/>
<dbReference type="PANTHER" id="PTHR43679">
    <property type="entry name" value="OCTANOYLTRANSFERASE LIPM-RELATED"/>
    <property type="match status" value="1"/>
</dbReference>